<dbReference type="GeneID" id="8855767"/>
<accession>D2VUC1</accession>
<reference evidence="1 2" key="1">
    <citation type="journal article" date="2010" name="Cell">
        <title>The genome of Naegleria gruberi illuminates early eukaryotic versatility.</title>
        <authorList>
            <person name="Fritz-Laylin L.K."/>
            <person name="Prochnik S.E."/>
            <person name="Ginger M.L."/>
            <person name="Dacks J.B."/>
            <person name="Carpenter M.L."/>
            <person name="Field M.C."/>
            <person name="Kuo A."/>
            <person name="Paredez A."/>
            <person name="Chapman J."/>
            <person name="Pham J."/>
            <person name="Shu S."/>
            <person name="Neupane R."/>
            <person name="Cipriano M."/>
            <person name="Mancuso J."/>
            <person name="Tu H."/>
            <person name="Salamov A."/>
            <person name="Lindquist E."/>
            <person name="Shapiro H."/>
            <person name="Lucas S."/>
            <person name="Grigoriev I.V."/>
            <person name="Cande W.Z."/>
            <person name="Fulton C."/>
            <person name="Rokhsar D.S."/>
            <person name="Dawson S.C."/>
        </authorList>
    </citation>
    <scope>NUCLEOTIDE SEQUENCE [LARGE SCALE GENOMIC DNA]</scope>
    <source>
        <strain evidence="1 2">NEG-M</strain>
    </source>
</reference>
<dbReference type="KEGG" id="ngr:NAEGRDRAFT_72610"/>
<dbReference type="AlphaFoldDB" id="D2VUC1"/>
<evidence type="ECO:0000313" key="2">
    <source>
        <dbReference type="Proteomes" id="UP000006671"/>
    </source>
</evidence>
<protein>
    <submittedName>
        <fullName evidence="1">Predicted protein</fullName>
    </submittedName>
</protein>
<gene>
    <name evidence="1" type="ORF">NAEGRDRAFT_72610</name>
</gene>
<dbReference type="InParanoid" id="D2VUC1"/>
<dbReference type="RefSeq" id="XP_002672344.1">
    <property type="nucleotide sequence ID" value="XM_002672298.1"/>
</dbReference>
<organism evidence="2">
    <name type="scientific">Naegleria gruberi</name>
    <name type="common">Amoeba</name>
    <dbReference type="NCBI Taxonomy" id="5762"/>
    <lineage>
        <taxon>Eukaryota</taxon>
        <taxon>Discoba</taxon>
        <taxon>Heterolobosea</taxon>
        <taxon>Tetramitia</taxon>
        <taxon>Eutetramitia</taxon>
        <taxon>Vahlkampfiidae</taxon>
        <taxon>Naegleria</taxon>
    </lineage>
</organism>
<sequence length="250" mass="28545">MQNTRTLLLGNNAPIRNNLQARLGSSAMVAGESDDYEQIVKSITTIIVTSIELNTQHEQVLQLILNTSTNHLSIIRIVSLQDSLLTRSTNSLEKILRNGQLNGLMDVITIHAPFFYEDLITDRDSFFINDINTTLHIVKYYGDGDMRLPIISRGDLISYIECCLVLLNENHIATTEKKHLYIRGDLIRLEYIIATLFGRGFQYENVSGRPGEERLAVKCSRLVQKYESVRVDNLLFPSVHPLRWIEFLSH</sequence>
<dbReference type="VEuPathDB" id="AmoebaDB:NAEGRDRAFT_72610"/>
<name>D2VUC1_NAEGR</name>
<dbReference type="EMBL" id="GG738898">
    <property type="protein sequence ID" value="EFC39600.1"/>
    <property type="molecule type" value="Genomic_DNA"/>
</dbReference>
<proteinExistence type="predicted"/>
<keyword evidence="2" id="KW-1185">Reference proteome</keyword>
<evidence type="ECO:0000313" key="1">
    <source>
        <dbReference type="EMBL" id="EFC39600.1"/>
    </source>
</evidence>
<dbReference type="Proteomes" id="UP000006671">
    <property type="component" value="Unassembled WGS sequence"/>
</dbReference>